<dbReference type="EMBL" id="CM044704">
    <property type="protein sequence ID" value="KAI5668174.1"/>
    <property type="molecule type" value="Genomic_DNA"/>
</dbReference>
<accession>A0ACC0B691</accession>
<organism evidence="1 2">
    <name type="scientific">Catharanthus roseus</name>
    <name type="common">Madagascar periwinkle</name>
    <name type="synonym">Vinca rosea</name>
    <dbReference type="NCBI Taxonomy" id="4058"/>
    <lineage>
        <taxon>Eukaryota</taxon>
        <taxon>Viridiplantae</taxon>
        <taxon>Streptophyta</taxon>
        <taxon>Embryophyta</taxon>
        <taxon>Tracheophyta</taxon>
        <taxon>Spermatophyta</taxon>
        <taxon>Magnoliopsida</taxon>
        <taxon>eudicotyledons</taxon>
        <taxon>Gunneridae</taxon>
        <taxon>Pentapetalae</taxon>
        <taxon>asterids</taxon>
        <taxon>lamiids</taxon>
        <taxon>Gentianales</taxon>
        <taxon>Apocynaceae</taxon>
        <taxon>Rauvolfioideae</taxon>
        <taxon>Vinceae</taxon>
        <taxon>Catharanthinae</taxon>
        <taxon>Catharanthus</taxon>
    </lineage>
</organism>
<name>A0ACC0B691_CATRO</name>
<keyword evidence="2" id="KW-1185">Reference proteome</keyword>
<proteinExistence type="predicted"/>
<evidence type="ECO:0000313" key="2">
    <source>
        <dbReference type="Proteomes" id="UP001060085"/>
    </source>
</evidence>
<protein>
    <submittedName>
        <fullName evidence="1">Uncharacterized protein</fullName>
    </submittedName>
</protein>
<evidence type="ECO:0000313" key="1">
    <source>
        <dbReference type="EMBL" id="KAI5668174.1"/>
    </source>
</evidence>
<gene>
    <name evidence="1" type="ORF">M9H77_18027</name>
</gene>
<reference evidence="2" key="1">
    <citation type="journal article" date="2023" name="Nat. Plants">
        <title>Single-cell RNA sequencing provides a high-resolution roadmap for understanding the multicellular compartmentation of specialized metabolism.</title>
        <authorList>
            <person name="Sun S."/>
            <person name="Shen X."/>
            <person name="Li Y."/>
            <person name="Li Y."/>
            <person name="Wang S."/>
            <person name="Li R."/>
            <person name="Zhang H."/>
            <person name="Shen G."/>
            <person name="Guo B."/>
            <person name="Wei J."/>
            <person name="Xu J."/>
            <person name="St-Pierre B."/>
            <person name="Chen S."/>
            <person name="Sun C."/>
        </authorList>
    </citation>
    <scope>NUCLEOTIDE SEQUENCE [LARGE SCALE GENOMIC DNA]</scope>
</reference>
<comment type="caution">
    <text evidence="1">The sequence shown here is derived from an EMBL/GenBank/DDBJ whole genome shotgun (WGS) entry which is preliminary data.</text>
</comment>
<dbReference type="Proteomes" id="UP001060085">
    <property type="component" value="Linkage Group LG04"/>
</dbReference>
<sequence length="350" mass="41185">MSFFLCYSLEDLLMHSSAKFDPSSYGFGTLNDASLVDPNDVGFEPCTLFDVLHDKSTRKYIEQCDYVLPFLGVFMRNINDLENLSFQFPRPFEDFVENVVTMFDLQDFYTFTYAFLGRSLVIFEYFLHCLYLHYLTLNFVDHTTFEYHRPFKEVLEKELGFLYKYPIIPPSVRANLLTWREELALPIYIPSTFTLQPNDVNMTFIFIFTSPPTPLLDFTPTKLRRRVNNLPPRVGSPTVCNKIYFLEHLYWEDPRVLNLIFIPTLLYYILVIVLEQGLFMETQIPTHHNGGTSGSPHSNLESMRLSCKSFNIWKRHIKYERYPLEENPMKRNENGAKLTKIEPSTIRELT</sequence>